<feature type="binding site" evidence="12">
    <location>
        <position position="305"/>
    </location>
    <ligand>
        <name>Zn(2+)</name>
        <dbReference type="ChEBI" id="CHEBI:29105"/>
        <label>1</label>
    </ligand>
</feature>
<keyword evidence="9" id="KW-0804">Transcription</keyword>
<feature type="binding site" evidence="12">
    <location>
        <position position="278"/>
    </location>
    <ligand>
        <name>Zn(2+)</name>
        <dbReference type="ChEBI" id="CHEBI:29105"/>
        <label>1</label>
    </ligand>
</feature>
<dbReference type="PROSITE" id="PS01359">
    <property type="entry name" value="ZF_PHD_1"/>
    <property type="match status" value="1"/>
</dbReference>
<dbReference type="AlphaFoldDB" id="K5W3D2"/>
<dbReference type="GO" id="GO:0000785">
    <property type="term" value="C:chromatin"/>
    <property type="evidence" value="ECO:0007669"/>
    <property type="project" value="UniProtKB-ARBA"/>
</dbReference>
<evidence type="ECO:0000256" key="10">
    <source>
        <dbReference type="ARBA" id="ARBA00023242"/>
    </source>
</evidence>
<dbReference type="FunCoup" id="K5W3D2">
    <property type="interactions" value="122"/>
</dbReference>
<dbReference type="InterPro" id="IPR019787">
    <property type="entry name" value="Znf_PHD-finger"/>
</dbReference>
<dbReference type="InterPro" id="IPR001965">
    <property type="entry name" value="Znf_PHD"/>
</dbReference>
<evidence type="ECO:0000256" key="1">
    <source>
        <dbReference type="ARBA" id="ARBA00004123"/>
    </source>
</evidence>
<keyword evidence="18" id="KW-1185">Reference proteome</keyword>
<feature type="binding site" evidence="12">
    <location>
        <position position="321"/>
    </location>
    <ligand>
        <name>Zn(2+)</name>
        <dbReference type="ChEBI" id="CHEBI:29105"/>
        <label>2</label>
    </ligand>
</feature>
<accession>K5W3D2</accession>
<evidence type="ECO:0000313" key="17">
    <source>
        <dbReference type="EMBL" id="EKM53645.1"/>
    </source>
</evidence>
<evidence type="ECO:0000256" key="12">
    <source>
        <dbReference type="PIRSR" id="PIRSR628651-51"/>
    </source>
</evidence>
<feature type="site" description="Histone H3K4me3 binding" evidence="11">
    <location>
        <position position="288"/>
    </location>
</feature>
<keyword evidence="7 14" id="KW-0156">Chromatin regulator</keyword>
<dbReference type="SUPFAM" id="SSF57903">
    <property type="entry name" value="FYVE/PHD zinc finger"/>
    <property type="match status" value="1"/>
</dbReference>
<dbReference type="PROSITE" id="PS50016">
    <property type="entry name" value="ZF_PHD_2"/>
    <property type="match status" value="1"/>
</dbReference>
<comment type="similarity">
    <text evidence="2 14">Belongs to the ING family.</text>
</comment>
<evidence type="ECO:0000256" key="5">
    <source>
        <dbReference type="ARBA" id="ARBA00022771"/>
    </source>
</evidence>
<keyword evidence="4 12" id="KW-0479">Metal-binding</keyword>
<feature type="compositionally biased region" description="Low complexity" evidence="15">
    <location>
        <begin position="216"/>
        <end position="225"/>
    </location>
</feature>
<comment type="function">
    <text evidence="14">Component of an histone acetyltransferase complex.</text>
</comment>
<dbReference type="Proteomes" id="UP000008370">
    <property type="component" value="Unassembled WGS sequence"/>
</dbReference>
<feature type="binding site" evidence="12">
    <location>
        <position position="280"/>
    </location>
    <ligand>
        <name>Zn(2+)</name>
        <dbReference type="ChEBI" id="CHEBI:29105"/>
        <label>1</label>
    </ligand>
</feature>
<dbReference type="PROSITE" id="PS00202">
    <property type="entry name" value="RUBREDOXIN"/>
    <property type="match status" value="1"/>
</dbReference>
<evidence type="ECO:0000313" key="18">
    <source>
        <dbReference type="Proteomes" id="UP000008370"/>
    </source>
</evidence>
<feature type="binding site" evidence="12">
    <location>
        <position position="296"/>
    </location>
    <ligand>
        <name>Zn(2+)</name>
        <dbReference type="ChEBI" id="CHEBI:29105"/>
        <label>2</label>
    </ligand>
</feature>
<dbReference type="PANTHER" id="PTHR10333:SF103">
    <property type="entry name" value="INHIBITOR OF GROWTH PROTEIN 3"/>
    <property type="match status" value="1"/>
</dbReference>
<dbReference type="Gene3D" id="6.10.140.1740">
    <property type="match status" value="1"/>
</dbReference>
<evidence type="ECO:0000256" key="8">
    <source>
        <dbReference type="ARBA" id="ARBA00023015"/>
    </source>
</evidence>
<gene>
    <name evidence="17" type="ORF">PHACADRAFT_163954</name>
</gene>
<protein>
    <recommendedName>
        <fullName evidence="14">Chromatin modification-related protein</fullName>
    </recommendedName>
</protein>
<evidence type="ECO:0000256" key="3">
    <source>
        <dbReference type="ARBA" id="ARBA00022604"/>
    </source>
</evidence>
<sequence>MSSTNLEEAATVAAEYIYSLENLPAEVQFLLSEMKVKDTRAQELHSEIQKEGAKYVRHSLRAPPGQQLTAKDVSIPSIVSAQYAEIDQLSFEKEQLAQRVVQLVARAQARLDRDLGKMLALQGEPPVDPTPAYYYYGASRNPVAQLNESLRSAIAIPETPSTPVSSTVQAGPPQKSKLGASRVIRLNQLSPAERRLGGTASAGSIKLPSPAPATVPPATGTGAAGQRSRLGQQVMTGRGRRATASVGPEADEDAEGEDDVEDEAMEENGDQEDEQVYCFCQKLSYGEMVGCDNEDCRYQWFHLNCVNLKPPLPDQWYCPECAPKFANGGSAGPERRKGRKRQ</sequence>
<feature type="site" description="Histone H3K4me3 binding" evidence="11">
    <location>
        <position position="277"/>
    </location>
</feature>
<dbReference type="OrthoDB" id="5411773at2759"/>
<dbReference type="InterPro" id="IPR011011">
    <property type="entry name" value="Znf_FYVE_PHD"/>
</dbReference>
<feature type="region of interest" description="Disordered" evidence="15">
    <location>
        <begin position="158"/>
        <end position="182"/>
    </location>
</feature>
<feature type="binding site" evidence="12">
    <location>
        <position position="291"/>
    </location>
    <ligand>
        <name>Zn(2+)</name>
        <dbReference type="ChEBI" id="CHEBI:29105"/>
        <label>2</label>
    </ligand>
</feature>
<evidence type="ECO:0000256" key="7">
    <source>
        <dbReference type="ARBA" id="ARBA00022853"/>
    </source>
</evidence>
<dbReference type="KEGG" id="pco:PHACADRAFT_163954"/>
<dbReference type="SMART" id="SM01408">
    <property type="entry name" value="ING"/>
    <property type="match status" value="1"/>
</dbReference>
<dbReference type="GO" id="GO:0005634">
    <property type="term" value="C:nucleus"/>
    <property type="evidence" value="ECO:0007669"/>
    <property type="project" value="UniProtKB-SubCell"/>
</dbReference>
<dbReference type="PANTHER" id="PTHR10333">
    <property type="entry name" value="INHIBITOR OF GROWTH PROTEIN"/>
    <property type="match status" value="1"/>
</dbReference>
<feature type="binding site" evidence="12">
    <location>
        <position position="302"/>
    </location>
    <ligand>
        <name>Zn(2+)</name>
        <dbReference type="ChEBI" id="CHEBI:29105"/>
        <label>1</label>
    </ligand>
</feature>
<dbReference type="EMBL" id="JH930474">
    <property type="protein sequence ID" value="EKM53645.1"/>
    <property type="molecule type" value="Genomic_DNA"/>
</dbReference>
<evidence type="ECO:0000256" key="6">
    <source>
        <dbReference type="ARBA" id="ARBA00022833"/>
    </source>
</evidence>
<feature type="site" description="Histone H3K4me3 binding" evidence="11">
    <location>
        <position position="292"/>
    </location>
</feature>
<feature type="compositionally biased region" description="Acidic residues" evidence="15">
    <location>
        <begin position="249"/>
        <end position="270"/>
    </location>
</feature>
<evidence type="ECO:0000256" key="2">
    <source>
        <dbReference type="ARBA" id="ARBA00010210"/>
    </source>
</evidence>
<evidence type="ECO:0000259" key="16">
    <source>
        <dbReference type="PROSITE" id="PS50016"/>
    </source>
</evidence>
<dbReference type="Gene3D" id="3.30.40.10">
    <property type="entry name" value="Zinc/RING finger domain, C3HC4 (zinc finger)"/>
    <property type="match status" value="1"/>
</dbReference>
<reference evidence="17 18" key="1">
    <citation type="journal article" date="2012" name="BMC Genomics">
        <title>Comparative genomics of the white-rot fungi, Phanerochaete carnosa and P. chrysosporium, to elucidate the genetic basis of the distinct wood types they colonize.</title>
        <authorList>
            <person name="Suzuki H."/>
            <person name="MacDonald J."/>
            <person name="Syed K."/>
            <person name="Salamov A."/>
            <person name="Hori C."/>
            <person name="Aerts A."/>
            <person name="Henrissat B."/>
            <person name="Wiebenga A."/>
            <person name="vanKuyk P.A."/>
            <person name="Barry K."/>
            <person name="Lindquist E."/>
            <person name="LaButti K."/>
            <person name="Lapidus A."/>
            <person name="Lucas S."/>
            <person name="Coutinho P."/>
            <person name="Gong Y."/>
            <person name="Samejima M."/>
            <person name="Mahadevan R."/>
            <person name="Abou-Zaid M."/>
            <person name="de Vries R.P."/>
            <person name="Igarashi K."/>
            <person name="Yadav J.S."/>
            <person name="Grigoriev I.V."/>
            <person name="Master E.R."/>
        </authorList>
    </citation>
    <scope>NUCLEOTIDE SEQUENCE [LARGE SCALE GENOMIC DNA]</scope>
    <source>
        <strain evidence="17 18">HHB-10118-sp</strain>
    </source>
</reference>
<feature type="domain" description="PHD-type" evidence="16">
    <location>
        <begin position="275"/>
        <end position="324"/>
    </location>
</feature>
<dbReference type="InterPro" id="IPR028651">
    <property type="entry name" value="ING_fam"/>
</dbReference>
<evidence type="ECO:0000256" key="11">
    <source>
        <dbReference type="PIRSR" id="PIRSR628651-50"/>
    </source>
</evidence>
<evidence type="ECO:0000256" key="9">
    <source>
        <dbReference type="ARBA" id="ARBA00023163"/>
    </source>
</evidence>
<evidence type="ECO:0000256" key="13">
    <source>
        <dbReference type="PROSITE-ProRule" id="PRU00146"/>
    </source>
</evidence>
<dbReference type="Pfam" id="PF12998">
    <property type="entry name" value="ING"/>
    <property type="match status" value="1"/>
</dbReference>
<dbReference type="CDD" id="cd15505">
    <property type="entry name" value="PHD_ING"/>
    <property type="match status" value="1"/>
</dbReference>
<evidence type="ECO:0000256" key="15">
    <source>
        <dbReference type="SAM" id="MobiDB-lite"/>
    </source>
</evidence>
<dbReference type="RefSeq" id="XP_007398329.1">
    <property type="nucleotide sequence ID" value="XM_007398267.1"/>
</dbReference>
<evidence type="ECO:0000256" key="4">
    <source>
        <dbReference type="ARBA" id="ARBA00022723"/>
    </source>
</evidence>
<keyword evidence="6 12" id="KW-0862">Zinc</keyword>
<dbReference type="CDD" id="cd16858">
    <property type="entry name" value="ING_ING3_Yng2p"/>
    <property type="match status" value="1"/>
</dbReference>
<feature type="compositionally biased region" description="Polar residues" evidence="15">
    <location>
        <begin position="159"/>
        <end position="169"/>
    </location>
</feature>
<comment type="subunit">
    <text evidence="14">Component of an histone acetyltransferase complex. Interacts with H3K4me3 and to a lesser extent with H3K4me2.</text>
</comment>
<dbReference type="InParanoid" id="K5W3D2"/>
<dbReference type="GO" id="GO:0008270">
    <property type="term" value="F:zinc ion binding"/>
    <property type="evidence" value="ECO:0007669"/>
    <property type="project" value="UniProtKB-KW"/>
</dbReference>
<dbReference type="SMART" id="SM00249">
    <property type="entry name" value="PHD"/>
    <property type="match status" value="1"/>
</dbReference>
<dbReference type="InterPro" id="IPR024610">
    <property type="entry name" value="ING_N_histone-binding"/>
</dbReference>
<proteinExistence type="inferred from homology"/>
<dbReference type="InterPro" id="IPR019786">
    <property type="entry name" value="Zinc_finger_PHD-type_CS"/>
</dbReference>
<comment type="subcellular location">
    <subcellularLocation>
        <location evidence="1 14">Nucleus</location>
    </subcellularLocation>
</comment>
<comment type="domain">
    <text evidence="14">The PHD-type zinc finger mediates the binding to H3K4me3.</text>
</comment>
<keyword evidence="8" id="KW-0805">Transcription regulation</keyword>
<dbReference type="GeneID" id="18909268"/>
<dbReference type="STRING" id="650164.K5W3D2"/>
<dbReference type="HOGENOM" id="CLU_031900_2_0_1"/>
<feature type="region of interest" description="Disordered" evidence="15">
    <location>
        <begin position="198"/>
        <end position="270"/>
    </location>
</feature>
<feature type="binding site" evidence="12">
    <location>
        <position position="318"/>
    </location>
    <ligand>
        <name>Zn(2+)</name>
        <dbReference type="ChEBI" id="CHEBI:29105"/>
        <label>2</label>
    </ligand>
</feature>
<feature type="site" description="Histone H3K4me3 binding" evidence="11">
    <location>
        <position position="300"/>
    </location>
</feature>
<keyword evidence="3" id="KW-0341">Growth regulation</keyword>
<dbReference type="InterPro" id="IPR018527">
    <property type="entry name" value="Rubredoxin_Fe_BS"/>
</dbReference>
<organism evidence="17 18">
    <name type="scientific">Phanerochaete carnosa (strain HHB-10118-sp)</name>
    <name type="common">White-rot fungus</name>
    <name type="synonym">Peniophora carnosa</name>
    <dbReference type="NCBI Taxonomy" id="650164"/>
    <lineage>
        <taxon>Eukaryota</taxon>
        <taxon>Fungi</taxon>
        <taxon>Dikarya</taxon>
        <taxon>Basidiomycota</taxon>
        <taxon>Agaricomycotina</taxon>
        <taxon>Agaricomycetes</taxon>
        <taxon>Polyporales</taxon>
        <taxon>Phanerochaetaceae</taxon>
        <taxon>Phanerochaete</taxon>
    </lineage>
</organism>
<keyword evidence="10 14" id="KW-0539">Nucleus</keyword>
<keyword evidence="5 13" id="KW-0863">Zinc-finger</keyword>
<dbReference type="InterPro" id="IPR013083">
    <property type="entry name" value="Znf_RING/FYVE/PHD"/>
</dbReference>
<dbReference type="GO" id="GO:0006325">
    <property type="term" value="P:chromatin organization"/>
    <property type="evidence" value="ECO:0007669"/>
    <property type="project" value="UniProtKB-KW"/>
</dbReference>
<name>K5W3D2_PHACS</name>
<evidence type="ECO:0000256" key="14">
    <source>
        <dbReference type="RuleBase" id="RU361213"/>
    </source>
</evidence>